<comment type="similarity">
    <text evidence="4">Belongs to the XPO2/CSE1 family.</text>
</comment>
<evidence type="ECO:0000256" key="17">
    <source>
        <dbReference type="ARBA" id="ARBA00057317"/>
    </source>
</evidence>
<comment type="similarity">
    <text evidence="3">In the N-terminal section; belongs to the FGAMS family.</text>
</comment>
<dbReference type="GO" id="GO:0046872">
    <property type="term" value="F:metal ion binding"/>
    <property type="evidence" value="ECO:0007669"/>
    <property type="project" value="UniProtKB-KW"/>
</dbReference>
<dbReference type="SUPFAM" id="SSF109736">
    <property type="entry name" value="FGAM synthase PurL, linker domain"/>
    <property type="match status" value="1"/>
</dbReference>
<dbReference type="PROSITE" id="PS50166">
    <property type="entry name" value="IMPORTIN_B_NT"/>
    <property type="match status" value="1"/>
</dbReference>
<dbReference type="Pfam" id="PF13507">
    <property type="entry name" value="GATase_5"/>
    <property type="match status" value="1"/>
</dbReference>
<evidence type="ECO:0000256" key="13">
    <source>
        <dbReference type="ARBA" id="ARBA00022962"/>
    </source>
</evidence>
<dbReference type="FunFam" id="3.30.1330.10:FF:000002">
    <property type="entry name" value="Phosphoribosylformylglycinamidine synthase"/>
    <property type="match status" value="1"/>
</dbReference>
<dbReference type="InterPro" id="IPR055181">
    <property type="entry name" value="FGAR-AT_PurM_N-like"/>
</dbReference>
<keyword evidence="6" id="KW-0963">Cytoplasm</keyword>
<dbReference type="Gene3D" id="3.90.650.10">
    <property type="entry name" value="PurM-like C-terminal domain"/>
    <property type="match status" value="2"/>
</dbReference>
<feature type="non-terminal residue" evidence="20">
    <location>
        <position position="1"/>
    </location>
</feature>
<evidence type="ECO:0000256" key="6">
    <source>
        <dbReference type="ARBA" id="ARBA00022490"/>
    </source>
</evidence>
<evidence type="ECO:0000256" key="7">
    <source>
        <dbReference type="ARBA" id="ARBA00022598"/>
    </source>
</evidence>
<evidence type="ECO:0000313" key="21">
    <source>
        <dbReference type="Proteomes" id="UP000243876"/>
    </source>
</evidence>
<dbReference type="Pfam" id="PF22689">
    <property type="entry name" value="FGAR-AT_PurM_N-like"/>
    <property type="match status" value="1"/>
</dbReference>
<dbReference type="PANTHER" id="PTHR10099:SF1">
    <property type="entry name" value="PHOSPHORIBOSYLFORMYLGLYCINAMIDINE SYNTHASE"/>
    <property type="match status" value="1"/>
</dbReference>
<dbReference type="InterPro" id="IPR036921">
    <property type="entry name" value="PurM-like_N_sf"/>
</dbReference>
<proteinExistence type="inferred from homology"/>
<dbReference type="SUPFAM" id="SSF82697">
    <property type="entry name" value="PurS-like"/>
    <property type="match status" value="1"/>
</dbReference>
<evidence type="ECO:0000259" key="19">
    <source>
        <dbReference type="PROSITE" id="PS50166"/>
    </source>
</evidence>
<name>A0A0D6ERL5_SPOSA</name>
<dbReference type="SUPFAM" id="SSF56042">
    <property type="entry name" value="PurM C-terminal domain-like"/>
    <property type="match status" value="2"/>
</dbReference>
<dbReference type="EMBL" id="CENE01000027">
    <property type="protein sequence ID" value="CEQ42488.1"/>
    <property type="molecule type" value="Genomic_DNA"/>
</dbReference>
<dbReference type="GO" id="GO:0004642">
    <property type="term" value="F:phosphoribosylformylglycinamidine synthase activity"/>
    <property type="evidence" value="ECO:0007669"/>
    <property type="project" value="UniProtKB-EC"/>
</dbReference>
<dbReference type="Pfam" id="PF02769">
    <property type="entry name" value="AIRS_C"/>
    <property type="match status" value="2"/>
</dbReference>
<evidence type="ECO:0000256" key="4">
    <source>
        <dbReference type="ARBA" id="ARBA00008669"/>
    </source>
</evidence>
<dbReference type="InterPro" id="IPR036604">
    <property type="entry name" value="PurS-like_sf"/>
</dbReference>
<dbReference type="CDD" id="cd02203">
    <property type="entry name" value="PurL_repeat1"/>
    <property type="match status" value="1"/>
</dbReference>
<dbReference type="NCBIfam" id="TIGR01735">
    <property type="entry name" value="FGAM_synt"/>
    <property type="match status" value="1"/>
</dbReference>
<comment type="pathway">
    <text evidence="2">Purine metabolism; IMP biosynthesis via de novo pathway; 5-amino-1-(5-phospho-D-ribosyl)imidazole from N(2)-formyl-N(1)-(5-phospho-D-ribosyl)glycinamide: step 1/2.</text>
</comment>
<keyword evidence="10" id="KW-0658">Purine biosynthesis</keyword>
<dbReference type="InterPro" id="IPR005043">
    <property type="entry name" value="XPO2_C"/>
</dbReference>
<dbReference type="InterPro" id="IPR036676">
    <property type="entry name" value="PurM-like_C_sf"/>
</dbReference>
<dbReference type="Pfam" id="PF03810">
    <property type="entry name" value="IBN_N"/>
    <property type="match status" value="1"/>
</dbReference>
<keyword evidence="9" id="KW-0547">Nucleotide-binding</keyword>
<gene>
    <name evidence="20" type="primary">SPOSA6832_04316</name>
</gene>
<dbReference type="CDD" id="cd02204">
    <property type="entry name" value="PurL_repeat2"/>
    <property type="match status" value="1"/>
</dbReference>
<keyword evidence="12" id="KW-0460">Magnesium</keyword>
<reference evidence="21" key="1">
    <citation type="submission" date="2015-02" db="EMBL/GenBank/DDBJ databases">
        <authorList>
            <person name="Gon?alves P."/>
        </authorList>
    </citation>
    <scope>NUCLEOTIDE SEQUENCE [LARGE SCALE GENOMIC DNA]</scope>
</reference>
<keyword evidence="11" id="KW-0067">ATP-binding</keyword>
<comment type="function">
    <text evidence="17">Phosphoribosylformylglycinamidine synthase involved in the purines biosynthetic pathway. Catalyzes the ATP-dependent conversion of formylglycinamide ribonucleotide (FGAR) and glutamine to yield formylglycinamidine ribonucleotide (FGAM) and glutamate.</text>
</comment>
<keyword evidence="13" id="KW-0315">Glutamine amidotransferase</keyword>
<dbReference type="HAMAP" id="MF_00419">
    <property type="entry name" value="PurL_1"/>
    <property type="match status" value="1"/>
</dbReference>
<dbReference type="FunFam" id="3.90.650.10:FF:000005">
    <property type="entry name" value="Phosphoribosylformylglycinamidine synthase"/>
    <property type="match status" value="1"/>
</dbReference>
<dbReference type="InterPro" id="IPR010918">
    <property type="entry name" value="PurM-like_C_dom"/>
</dbReference>
<dbReference type="InterPro" id="IPR041609">
    <property type="entry name" value="PurL_linker"/>
</dbReference>
<dbReference type="Gene3D" id="1.25.10.10">
    <property type="entry name" value="Leucine-rich Repeat Variant"/>
    <property type="match status" value="1"/>
</dbReference>
<evidence type="ECO:0000256" key="5">
    <source>
        <dbReference type="ARBA" id="ARBA00012747"/>
    </source>
</evidence>
<dbReference type="InterPro" id="IPR040707">
    <property type="entry name" value="FGAR-AT_N"/>
</dbReference>
<evidence type="ECO:0000256" key="14">
    <source>
        <dbReference type="ARBA" id="ARBA00029823"/>
    </source>
</evidence>
<evidence type="ECO:0000256" key="8">
    <source>
        <dbReference type="ARBA" id="ARBA00022723"/>
    </source>
</evidence>
<dbReference type="InterPro" id="IPR029062">
    <property type="entry name" value="Class_I_gatase-like"/>
</dbReference>
<keyword evidence="21" id="KW-1185">Reference proteome</keyword>
<dbReference type="InterPro" id="IPR013713">
    <property type="entry name" value="XPO2_central"/>
</dbReference>
<evidence type="ECO:0000256" key="11">
    <source>
        <dbReference type="ARBA" id="ARBA00022840"/>
    </source>
</evidence>
<evidence type="ECO:0000256" key="15">
    <source>
        <dbReference type="ARBA" id="ARBA00032632"/>
    </source>
</evidence>
<protein>
    <recommendedName>
        <fullName evidence="18">Phosphoribosylformylglycinamidine synthase</fullName>
        <ecNumber evidence="5">6.3.5.3</ecNumber>
    </recommendedName>
    <alternativeName>
        <fullName evidence="15">Formylglycinamide ribonucleotide amidotransferase</fullName>
    </alternativeName>
    <alternativeName>
        <fullName evidence="14">Formylglycinamide ribotide amidotransferase</fullName>
    </alternativeName>
</protein>
<dbReference type="GO" id="GO:0006886">
    <property type="term" value="P:intracellular protein transport"/>
    <property type="evidence" value="ECO:0007669"/>
    <property type="project" value="InterPro"/>
</dbReference>
<dbReference type="NCBIfam" id="NF003672">
    <property type="entry name" value="PRK05297.1"/>
    <property type="match status" value="1"/>
</dbReference>
<dbReference type="Pfam" id="PF03378">
    <property type="entry name" value="CAS_CSE1"/>
    <property type="match status" value="2"/>
</dbReference>
<dbReference type="SUPFAM" id="SSF48371">
    <property type="entry name" value="ARM repeat"/>
    <property type="match status" value="1"/>
</dbReference>
<dbReference type="SMART" id="SM00913">
    <property type="entry name" value="IBN_N"/>
    <property type="match status" value="1"/>
</dbReference>
<evidence type="ECO:0000256" key="16">
    <source>
        <dbReference type="ARBA" id="ARBA00052585"/>
    </source>
</evidence>
<comment type="subcellular location">
    <subcellularLocation>
        <location evidence="1">Cytoplasm</location>
    </subcellularLocation>
</comment>
<dbReference type="GO" id="GO:0031267">
    <property type="term" value="F:small GTPase binding"/>
    <property type="evidence" value="ECO:0007669"/>
    <property type="project" value="InterPro"/>
</dbReference>
<dbReference type="SUPFAM" id="SSF55326">
    <property type="entry name" value="PurM N-terminal domain-like"/>
    <property type="match status" value="2"/>
</dbReference>
<dbReference type="GO" id="GO:0006189">
    <property type="term" value="P:'de novo' IMP biosynthetic process"/>
    <property type="evidence" value="ECO:0007669"/>
    <property type="project" value="UniProtKB-UniPathway"/>
</dbReference>
<dbReference type="Proteomes" id="UP000243876">
    <property type="component" value="Unassembled WGS sequence"/>
</dbReference>
<dbReference type="GO" id="GO:0005737">
    <property type="term" value="C:cytoplasm"/>
    <property type="evidence" value="ECO:0007669"/>
    <property type="project" value="UniProtKB-SubCell"/>
</dbReference>
<dbReference type="FunFam" id="3.40.50.880:FF:000008">
    <property type="entry name" value="Phosphoribosylformylglycinamidine synthase"/>
    <property type="match status" value="1"/>
</dbReference>
<dbReference type="Pfam" id="PF18072">
    <property type="entry name" value="FGAR-AT_linker"/>
    <property type="match status" value="1"/>
</dbReference>
<sequence>MLVLAGASVFHPPQRAALLARIRAVNPSVSSIDAVYVHYVEPASQSASHTLADASSPGRKVLEALLKYGDDYALEGTRATVSAAIEAGNAPGAIWVVPRAGTISPWSSKATDIAKMCTLDGIVQRIERGLLFVIKADEPSRASHLGPVAHFLHDRMTQLLLDQMPDGKSLFERGSPAPLKSIDLQGKSAAEAKEKLVKANQELGLALAGDELDYLVESFLASSKSGRDPTDVELFMFAQVNSEHCRHKIFNAAWVVDGAAKDNSLFAMIRNTHKLTPEHTISAYSDNAAVIDGSVVPRFAAAPSTASSLPVYQAKEEHMPILIKVETHNHPTAVSPFPGAATGSGGEIRDEGAVGRGSRPKAGLSGFTVSNLLIPGYVQPWETDFGKPAHIASALDIMIEGPLGSSAFNNEFGRPGLTGYFRTFAEEIPVLDKAGNKATEVRGYHKPIMLAGGYGNVRPEFALKDKITPGAHLIVLGGPGMLIGLGGGAASSMASGSSSAALDFASVQRENPEMQRRCQQVLDSCVSLGAKNPIQSVHDVGAGGLSNALPELVHDADLGAVFEIRDVLVDDPGMSPMEIWCNESQERYVLAVGPENKEAFEAIAKRERCPYSIVGVATEEQKLVVKDRLLGQDAINLPMSLLFGKAPRMHRSAVTAAQPRDAFDSSLHTYLPALSSARDLLNNAVDRVLHLPTVGSKSFLITIGDRSIGGLVARDQMVGPWQVPVADVAVTQASYGFDVIAGEAMGMGERTPLALLSPAASARMAVAESLLNLAAADFSSLAHVKLSANWMCAASYGNEGAGLYEAVQAIGMDLCPALGVSIPVGKDSMSMSMGWNDEQSGERKTVTAPLSVVITAFSPVANVRQTWTPELRLPADKEPTVLVFVDLASGKQRLGGSALAQVFKQLGDDAPDVEDPTVIKAFLEGCQKLRAEHPELVLAYHDRSDGGLLTTVFEMCFAGRVGAEIMVDAFKKDNDIVAALFNEELGAVFQVRQSDAATLTQTFVRAGFPANSIHLIGRVSADREDQAISIATNGGQLLWSSTRARLQEQWAETSYKMQALRDSPAGALQEFENIAREDNTGLYCHLTFDPTVNVADPLLERLTSLNDRPKVAILREQGVNGHVEMAWCFAQAGFAAVDVHMSDLIAGKVSLADFKGIAACGGFSYGDVLGAGNGWAKSILLHDRARKEFSAFFNDRTDTFALAVCNGCQLFSQLRELIPGAEHWPFFKQNLSGRFEGRVCLVEIADTPSSQQSVFLRGMGGSVLPVAVAHGEGRATYMAPASETEGKDAVVVRYVDPSGKPTSRYPYCPNGSAEGTTGVQALGGRVLALMPHPERTSTAVSMSWSPRGSIEEWKNRGPSRETKAGAGGRSVLVFCTGWLHPTPSQSLLSSSSAPAAMAEQQQLAQILVSTLSPDAQTRRQAERELLQAQAHPSFGPLVLQLTQDASAQKAVRQSAALSFKNWIKANWAVSRPRAFSSISSSKWRRASCFTSAMALPDDPTRQHVLTCLLRQTEEAPTPLTTATAEALKQSIVPIMIALSAEPALQVQIGEAIAVMAEADFPDQWENLVDMARRVPYRHPLPRDQVRSRAFLWPLPHPLPGRPLIFPSHRLPLTLLAQQTDSILSNPGLTAEQHALVIKTLLLLLQLFHDLNSQDLPEFFEDRLAEFMPLLLKYLDYASPFPSADDDEDEEQGDLESAKAEICDIAQLYSLRYLDAFGEGGYLGPFVEKTWGLLTKLGPGVKYDTLVAKATSFLGTVVRMPSQRTLFDNQQTLEAFCEKIVLPNMTLRTFEEELFEDDPAEYVRRDLESASSETRRQAASDFTKALMEQFESQVTTIVTQYISAYLQQYAVDPKTNWKSKDTAIFLLTSIASRGSTVTQGVTSTNALVDVIKFFSDHILADLQAPAGSVHPIIQADAIKFLYTFRNQLTKEQLLSVLPLLVPHLQNPGFVIHTYAAITIERILFIKQRGAFLFGQADIHDHAEGILNALFKIIESGSTPQQIAANDHLMKSVMRVIITARQALSPVYTTVLQHLTGILGEISKNPSNPKFNHFTFESISALIRFITAGNPSTLSTFESALFPPFHLILQQDVSEFTPFVFQILSQLLELHPTTSDMPDSYKVLLPPLLTPTLWESRGNIPALVRLLRAFLSRGAQQIVEAGQITPMLGIFQHLIQSKANDQYGFELLEALLEFIPLIQPYLSTPVCVLLLTRLQASKTDKFSQNLLKFICFAAAIQKESLDADGVVDMLDGVQPQPGLFAQVLPVLLPEVQKAPTKDRKLVAVGLANLLTRSTKMLREPHVRAWFVSPTSAPSPPLSCLANPSSSSGRAPAMESLLKLFLLPLPIAKTTSANTAEADEINVVDPEDTGYQASFSKLGASEMKRTDPVDYVQEPREWLADGLVEAGRRDPGKIPALLRTVNPEFATPFMQYLASNGIELA</sequence>
<dbReference type="InterPro" id="IPR010073">
    <property type="entry name" value="PurL_large"/>
</dbReference>
<dbReference type="Pfam" id="PF08506">
    <property type="entry name" value="Cse1"/>
    <property type="match status" value="1"/>
</dbReference>
<dbReference type="OrthoDB" id="6666987at2759"/>
<dbReference type="InterPro" id="IPR016024">
    <property type="entry name" value="ARM-type_fold"/>
</dbReference>
<evidence type="ECO:0000256" key="12">
    <source>
        <dbReference type="ARBA" id="ARBA00022842"/>
    </source>
</evidence>
<dbReference type="UniPathway" id="UPA00074">
    <property type="reaction ID" value="UER00128"/>
</dbReference>
<dbReference type="Gene3D" id="3.40.50.880">
    <property type="match status" value="1"/>
</dbReference>
<dbReference type="PANTHER" id="PTHR10099">
    <property type="entry name" value="PHOSPHORIBOSYLFORMYLGLYCINAMIDINE SYNTHASE"/>
    <property type="match status" value="1"/>
</dbReference>
<organism evidence="20 21">
    <name type="scientific">Sporidiobolus salmonicolor</name>
    <name type="common">Yeast-like fungus</name>
    <name type="synonym">Sporobolomyces salmonicolor</name>
    <dbReference type="NCBI Taxonomy" id="5005"/>
    <lineage>
        <taxon>Eukaryota</taxon>
        <taxon>Fungi</taxon>
        <taxon>Dikarya</taxon>
        <taxon>Basidiomycota</taxon>
        <taxon>Pucciniomycotina</taxon>
        <taxon>Microbotryomycetes</taxon>
        <taxon>Sporidiobolales</taxon>
        <taxon>Sporidiobolaceae</taxon>
        <taxon>Sporobolomyces</taxon>
    </lineage>
</organism>
<dbReference type="SUPFAM" id="SSF52317">
    <property type="entry name" value="Class I glutamine amidotransferase-like"/>
    <property type="match status" value="1"/>
</dbReference>
<evidence type="ECO:0000256" key="1">
    <source>
        <dbReference type="ARBA" id="ARBA00004496"/>
    </source>
</evidence>
<evidence type="ECO:0000256" key="18">
    <source>
        <dbReference type="ARBA" id="ARBA00071729"/>
    </source>
</evidence>
<evidence type="ECO:0000256" key="2">
    <source>
        <dbReference type="ARBA" id="ARBA00004920"/>
    </source>
</evidence>
<dbReference type="GO" id="GO:0005524">
    <property type="term" value="F:ATP binding"/>
    <property type="evidence" value="ECO:0007669"/>
    <property type="project" value="UniProtKB-KW"/>
</dbReference>
<keyword evidence="7" id="KW-0436">Ligase</keyword>
<dbReference type="InterPro" id="IPR011989">
    <property type="entry name" value="ARM-like"/>
</dbReference>
<evidence type="ECO:0000256" key="9">
    <source>
        <dbReference type="ARBA" id="ARBA00022741"/>
    </source>
</evidence>
<dbReference type="Pfam" id="PF18076">
    <property type="entry name" value="FGAR-AT_N"/>
    <property type="match status" value="1"/>
</dbReference>
<dbReference type="InterPro" id="IPR001494">
    <property type="entry name" value="Importin-beta_N"/>
</dbReference>
<dbReference type="FunFam" id="3.90.650.10:FF:000002">
    <property type="entry name" value="Phosphoribosylformylglycinamidine synthase"/>
    <property type="match status" value="1"/>
</dbReference>
<accession>A0A0D6ERL5</accession>
<evidence type="ECO:0000256" key="10">
    <source>
        <dbReference type="ARBA" id="ARBA00022755"/>
    </source>
</evidence>
<dbReference type="Gene3D" id="3.30.1330.10">
    <property type="entry name" value="PurM-like, N-terminal domain"/>
    <property type="match status" value="2"/>
</dbReference>
<evidence type="ECO:0000256" key="3">
    <source>
        <dbReference type="ARBA" id="ARBA00008608"/>
    </source>
</evidence>
<dbReference type="FunFam" id="3.30.1330.10:FF:000005">
    <property type="entry name" value="Phosphoribosylformylglycinamidine synthase"/>
    <property type="match status" value="1"/>
</dbReference>
<evidence type="ECO:0000313" key="20">
    <source>
        <dbReference type="EMBL" id="CEQ42488.1"/>
    </source>
</evidence>
<dbReference type="Gene3D" id="1.10.8.750">
    <property type="entry name" value="Phosphoribosylformylglycinamidine synthase, linker domain"/>
    <property type="match status" value="1"/>
</dbReference>
<dbReference type="EC" id="6.3.5.3" evidence="5"/>
<feature type="domain" description="Importin N-terminal" evidence="19">
    <location>
        <begin position="1421"/>
        <end position="1537"/>
    </location>
</feature>
<comment type="catalytic activity">
    <reaction evidence="16">
        <text>N(2)-formyl-N(1)-(5-phospho-beta-D-ribosyl)glycinamide + L-glutamine + ATP + H2O = 2-formamido-N(1)-(5-O-phospho-beta-D-ribosyl)acetamidine + L-glutamate + ADP + phosphate + H(+)</text>
        <dbReference type="Rhea" id="RHEA:17129"/>
        <dbReference type="ChEBI" id="CHEBI:15377"/>
        <dbReference type="ChEBI" id="CHEBI:15378"/>
        <dbReference type="ChEBI" id="CHEBI:29985"/>
        <dbReference type="ChEBI" id="CHEBI:30616"/>
        <dbReference type="ChEBI" id="CHEBI:43474"/>
        <dbReference type="ChEBI" id="CHEBI:58359"/>
        <dbReference type="ChEBI" id="CHEBI:147286"/>
        <dbReference type="ChEBI" id="CHEBI:147287"/>
        <dbReference type="ChEBI" id="CHEBI:456216"/>
        <dbReference type="EC" id="6.3.5.3"/>
    </reaction>
</comment>
<dbReference type="SMART" id="SM01211">
    <property type="entry name" value="GATase_5"/>
    <property type="match status" value="1"/>
</dbReference>
<keyword evidence="8" id="KW-0479">Metal-binding</keyword>